<gene>
    <name evidence="2" type="ORF">S01H1_62829</name>
</gene>
<comment type="caution">
    <text evidence="2">The sequence shown here is derived from an EMBL/GenBank/DDBJ whole genome shotgun (WGS) entry which is preliminary data.</text>
</comment>
<feature type="region of interest" description="Disordered" evidence="1">
    <location>
        <begin position="79"/>
        <end position="112"/>
    </location>
</feature>
<protein>
    <submittedName>
        <fullName evidence="2">Uncharacterized protein</fullName>
    </submittedName>
</protein>
<organism evidence="2">
    <name type="scientific">marine sediment metagenome</name>
    <dbReference type="NCBI Taxonomy" id="412755"/>
    <lineage>
        <taxon>unclassified sequences</taxon>
        <taxon>metagenomes</taxon>
        <taxon>ecological metagenomes</taxon>
    </lineage>
</organism>
<dbReference type="EMBL" id="BARS01041299">
    <property type="protein sequence ID" value="GAG30726.1"/>
    <property type="molecule type" value="Genomic_DNA"/>
</dbReference>
<proteinExistence type="predicted"/>
<sequence length="112" mass="12067">LLNDASWKVKKAVLAEALQTGNLDKASSVATHILNLTEVKKTILDSNVNISQNINVLMAEITDVPYELLEARAKELQGLRETKQAGTGADRGRDETPASERVLVVQDGAVQG</sequence>
<name>X0Y1D3_9ZZZZ</name>
<reference evidence="2" key="1">
    <citation type="journal article" date="2014" name="Front. Microbiol.">
        <title>High frequency of phylogenetically diverse reductive dehalogenase-homologous genes in deep subseafloor sedimentary metagenomes.</title>
        <authorList>
            <person name="Kawai M."/>
            <person name="Futagami T."/>
            <person name="Toyoda A."/>
            <person name="Takaki Y."/>
            <person name="Nishi S."/>
            <person name="Hori S."/>
            <person name="Arai W."/>
            <person name="Tsubouchi T."/>
            <person name="Morono Y."/>
            <person name="Uchiyama I."/>
            <person name="Ito T."/>
            <person name="Fujiyama A."/>
            <person name="Inagaki F."/>
            <person name="Takami H."/>
        </authorList>
    </citation>
    <scope>NUCLEOTIDE SEQUENCE</scope>
    <source>
        <strain evidence="2">Expedition CK06-06</strain>
    </source>
</reference>
<evidence type="ECO:0000256" key="1">
    <source>
        <dbReference type="SAM" id="MobiDB-lite"/>
    </source>
</evidence>
<feature type="non-terminal residue" evidence="2">
    <location>
        <position position="1"/>
    </location>
</feature>
<accession>X0Y1D3</accession>
<dbReference type="AlphaFoldDB" id="X0Y1D3"/>
<evidence type="ECO:0000313" key="2">
    <source>
        <dbReference type="EMBL" id="GAG30726.1"/>
    </source>
</evidence>